<reference evidence="5" key="1">
    <citation type="journal article" date="2020" name="G3 (Bethesda)">
        <title>High-Quality Assemblies for Three Invasive Social Wasps from the &lt;i&gt;Vespula&lt;/i&gt; Genus.</title>
        <authorList>
            <person name="Harrop T.W.R."/>
            <person name="Guhlin J."/>
            <person name="McLaughlin G.M."/>
            <person name="Permina E."/>
            <person name="Stockwell P."/>
            <person name="Gilligan J."/>
            <person name="Le Lec M.F."/>
            <person name="Gruber M.A.M."/>
            <person name="Quinn O."/>
            <person name="Lovegrove M."/>
            <person name="Duncan E.J."/>
            <person name="Remnant E.J."/>
            <person name="Van Eeckhoven J."/>
            <person name="Graham B."/>
            <person name="Knapp R.A."/>
            <person name="Langford K.W."/>
            <person name="Kronenberg Z."/>
            <person name="Press M.O."/>
            <person name="Eacker S.M."/>
            <person name="Wilson-Rankin E.E."/>
            <person name="Purcell J."/>
            <person name="Lester P.J."/>
            <person name="Dearden P.K."/>
        </authorList>
    </citation>
    <scope>NUCLEOTIDE SEQUENCE</scope>
    <source>
        <strain evidence="5">Marl-1</strain>
    </source>
</reference>
<keyword evidence="3" id="KW-1133">Transmembrane helix</keyword>
<dbReference type="GO" id="GO:0016020">
    <property type="term" value="C:membrane"/>
    <property type="evidence" value="ECO:0007669"/>
    <property type="project" value="InterPro"/>
</dbReference>
<name>A0A834J9W8_VESVU</name>
<dbReference type="InterPro" id="IPR000472">
    <property type="entry name" value="Activin_recp"/>
</dbReference>
<evidence type="ECO:0000313" key="5">
    <source>
        <dbReference type="EMBL" id="KAF7384145.1"/>
    </source>
</evidence>
<dbReference type="GO" id="GO:0004675">
    <property type="term" value="F:transmembrane receptor protein serine/threonine kinase activity"/>
    <property type="evidence" value="ECO:0007669"/>
    <property type="project" value="InterPro"/>
</dbReference>
<evidence type="ECO:0000256" key="1">
    <source>
        <dbReference type="ARBA" id="ARBA00022729"/>
    </source>
</evidence>
<feature type="transmembrane region" description="Helical" evidence="3">
    <location>
        <begin position="267"/>
        <end position="288"/>
    </location>
</feature>
<feature type="transmembrane region" description="Helical" evidence="3">
    <location>
        <begin position="6"/>
        <end position="25"/>
    </location>
</feature>
<evidence type="ECO:0000259" key="4">
    <source>
        <dbReference type="Pfam" id="PF01064"/>
    </source>
</evidence>
<dbReference type="Pfam" id="PF01064">
    <property type="entry name" value="Activin_recp"/>
    <property type="match status" value="1"/>
</dbReference>
<keyword evidence="3" id="KW-0812">Transmembrane</keyword>
<keyword evidence="3" id="KW-0472">Membrane</keyword>
<evidence type="ECO:0000313" key="6">
    <source>
        <dbReference type="Proteomes" id="UP000614350"/>
    </source>
</evidence>
<feature type="compositionally biased region" description="Basic and acidic residues" evidence="2">
    <location>
        <begin position="156"/>
        <end position="171"/>
    </location>
</feature>
<proteinExistence type="predicted"/>
<evidence type="ECO:0000256" key="3">
    <source>
        <dbReference type="SAM" id="Phobius"/>
    </source>
</evidence>
<feature type="domain" description="Activin types I and II receptor" evidence="4">
    <location>
        <begin position="29"/>
        <end position="146"/>
    </location>
</feature>
<accession>A0A834J9W8</accession>
<comment type="caution">
    <text evidence="5">The sequence shown here is derived from an EMBL/GenBank/DDBJ whole genome shotgun (WGS) entry which is preliminary data.</text>
</comment>
<feature type="transmembrane region" description="Helical" evidence="3">
    <location>
        <begin position="389"/>
        <end position="407"/>
    </location>
</feature>
<dbReference type="EMBL" id="JACSEA010000016">
    <property type="protein sequence ID" value="KAF7384145.1"/>
    <property type="molecule type" value="Genomic_DNA"/>
</dbReference>
<feature type="compositionally biased region" description="Polar residues" evidence="2">
    <location>
        <begin position="190"/>
        <end position="200"/>
    </location>
</feature>
<gene>
    <name evidence="5" type="ORF">HZH66_012395</name>
</gene>
<organism evidence="5 6">
    <name type="scientific">Vespula vulgaris</name>
    <name type="common">Yellow jacket</name>
    <name type="synonym">Wasp</name>
    <dbReference type="NCBI Taxonomy" id="7454"/>
    <lineage>
        <taxon>Eukaryota</taxon>
        <taxon>Metazoa</taxon>
        <taxon>Ecdysozoa</taxon>
        <taxon>Arthropoda</taxon>
        <taxon>Hexapoda</taxon>
        <taxon>Insecta</taxon>
        <taxon>Pterygota</taxon>
        <taxon>Neoptera</taxon>
        <taxon>Endopterygota</taxon>
        <taxon>Hymenoptera</taxon>
        <taxon>Apocrita</taxon>
        <taxon>Aculeata</taxon>
        <taxon>Vespoidea</taxon>
        <taxon>Vespidae</taxon>
        <taxon>Vespinae</taxon>
        <taxon>Vespula</taxon>
    </lineage>
</organism>
<feature type="compositionally biased region" description="Basic and acidic residues" evidence="2">
    <location>
        <begin position="178"/>
        <end position="189"/>
    </location>
</feature>
<sequence length="458" mass="52374">MSRVSIHGRFIVIIVVVCIINLTRVEGRKCVCTSKDCKEAGEDTCETKYFCYTELILFTDQEFGENTTTRGCTQSPTPLLCETKSWVTRSKLSTLSSSSSSSSSSLHDDEEDEIVENRRVSSTRPWIRMPWPRLKCCDSQDYCNADHLGDLSTWTPEREKEEGKKRKKIEEKEEQVEKEDKFSIERMNQDNDSTSNAEIDQNNDFQSINRFNQNNNLISLDSNRSFTNSSSSSRDQIISITSDSISTIDEDLNLDQLLQHRVRPLHVAAFVLAIAALISVLAACYVITRFLKSNPALMKLDDESRSFVLFEKFVFSVGRWGITHGWLRDKEYFVKHSTETVSWQTQRLVWRLCNVPMCIMTQPCGDQRPSKFHLLRKRGLKVLPTSVPGVPTILTLLVIGRVAFLTLQKVINARKKGKGTLVERRNRFRMIMGTISNVSCWTRLSHIEVCFPTITKAL</sequence>
<feature type="region of interest" description="Disordered" evidence="2">
    <location>
        <begin position="94"/>
        <end position="118"/>
    </location>
</feature>
<protein>
    <recommendedName>
        <fullName evidence="4">Activin types I and II receptor domain-containing protein</fullName>
    </recommendedName>
</protein>
<dbReference type="Proteomes" id="UP000614350">
    <property type="component" value="Unassembled WGS sequence"/>
</dbReference>
<keyword evidence="6" id="KW-1185">Reference proteome</keyword>
<feature type="compositionally biased region" description="Low complexity" evidence="2">
    <location>
        <begin position="94"/>
        <end position="105"/>
    </location>
</feature>
<feature type="region of interest" description="Disordered" evidence="2">
    <location>
        <begin position="148"/>
        <end position="200"/>
    </location>
</feature>
<dbReference type="AlphaFoldDB" id="A0A834J9W8"/>
<keyword evidence="1" id="KW-0732">Signal</keyword>
<evidence type="ECO:0000256" key="2">
    <source>
        <dbReference type="SAM" id="MobiDB-lite"/>
    </source>
</evidence>